<keyword evidence="1" id="KW-0732">Signal</keyword>
<dbReference type="RefSeq" id="WP_084240740.1">
    <property type="nucleotide sequence ID" value="NZ_FWXT01000003.1"/>
</dbReference>
<accession>A0A1W2DLS8</accession>
<proteinExistence type="predicted"/>
<dbReference type="Proteomes" id="UP000192756">
    <property type="component" value="Unassembled WGS sequence"/>
</dbReference>
<protein>
    <submittedName>
        <fullName evidence="2">Uncharacterized protein</fullName>
    </submittedName>
</protein>
<dbReference type="InterPro" id="IPR008928">
    <property type="entry name" value="6-hairpin_glycosidase_sf"/>
</dbReference>
<reference evidence="3" key="1">
    <citation type="submission" date="2017-04" db="EMBL/GenBank/DDBJ databases">
        <authorList>
            <person name="Varghese N."/>
            <person name="Submissions S."/>
        </authorList>
    </citation>
    <scope>NUCLEOTIDE SEQUENCE [LARGE SCALE GENOMIC DNA]</scope>
    <source>
        <strain evidence="3">DSM 12126</strain>
    </source>
</reference>
<dbReference type="SUPFAM" id="SSF48208">
    <property type="entry name" value="Six-hairpin glycosidases"/>
    <property type="match status" value="1"/>
</dbReference>
<sequence>MKTAIYIKVLCLSISCCFCAQVSGQKAPDIKGFKVTSKGKTYLFKPDFVVVYNDKDPELALKPSGLKKVSYNIPTWTTADPKLADYQQQNVNISVAGDGFDDKILRSATQNRTANIYQAGTNYFLSAIKTVNSRDTTYFIFPEHAYFTLSAWIVKSSKPYPKIEFSFVAKKAGFFSVGYIGAPSFKNDEAKELWQPLIWTERRAPLQPYLTPAFMATSPTTLVNDGYNSIGVLAGSRHLPFQPLPLLNNSQFGIALLNRKSELQPQVFAPMPGGIHSQMKAGQVFEFSMNLIVEPLSITKTYERIATAVFGFKDYRSNATVSMNTTLDNLIDYSKTRYAWFVDSLKGFAYSTDVPGAVKNVSSLNPLELSIVRDDQEMFDKRAYPLMEFMLSREKFLFAIDSNQKIQSPSRKLRGPIAPLSELQVLSAVFGRNNSFYTAMAEKEFGTARIRNLDEEQKGRNWVNAMFMFKLTSDSSYLSLTKSLADQYLKERVDTRISQFGDPLFSFNFFWPTFTNNWSALLELYELTGERRYLNAAQDGARHYTLFTWMAPQIPDDLVRVNKGGKAPMYWYLKSKGHQQMYYPEEKVPAWRLSEMGLTSESSGTSTGHRGIFMSTYAPWLLRIGYYTNDLFLMNVAKASIVGRSESFPGYHMNTERTTAYEKADFPLHEHKEQSVNSFHYNHILPMASMFVDYLVSDAYVKSKGRIDFPSDYIEGYAYLQNKFYGAKKGKFFPFENVQLWMPSRLLRIDNIALNYISAKKGDTLLLAFMNQSQNTINTQVAVDASRVGISTGSTVRMLSSAEKPSSLKDGCFQVSVPAGGMTALAITGVKISSSFQDRILNVRKDKRSDYADIPEGDAKALLFKLGAYAQKLYVFLQEDDTKWKKARLIYKIDGKTEVAADKNEYPFEFTVPVDQDKPVRFYLELMDKNGKLVKSGETEIGR</sequence>
<name>A0A1W2DLS8_9SPHI</name>
<feature type="chain" id="PRO_5013003802" evidence="1">
    <location>
        <begin position="21"/>
        <end position="943"/>
    </location>
</feature>
<evidence type="ECO:0000313" key="2">
    <source>
        <dbReference type="EMBL" id="SMC98421.1"/>
    </source>
</evidence>
<dbReference type="GO" id="GO:0005975">
    <property type="term" value="P:carbohydrate metabolic process"/>
    <property type="evidence" value="ECO:0007669"/>
    <property type="project" value="InterPro"/>
</dbReference>
<gene>
    <name evidence="2" type="ORF">SAMN04488524_3982</name>
</gene>
<evidence type="ECO:0000256" key="1">
    <source>
        <dbReference type="SAM" id="SignalP"/>
    </source>
</evidence>
<dbReference type="AlphaFoldDB" id="A0A1W2DLS8"/>
<organism evidence="2 3">
    <name type="scientific">Pedobacter africanus</name>
    <dbReference type="NCBI Taxonomy" id="151894"/>
    <lineage>
        <taxon>Bacteria</taxon>
        <taxon>Pseudomonadati</taxon>
        <taxon>Bacteroidota</taxon>
        <taxon>Sphingobacteriia</taxon>
        <taxon>Sphingobacteriales</taxon>
        <taxon>Sphingobacteriaceae</taxon>
        <taxon>Pedobacter</taxon>
    </lineage>
</organism>
<dbReference type="EMBL" id="FWXT01000003">
    <property type="protein sequence ID" value="SMC98421.1"/>
    <property type="molecule type" value="Genomic_DNA"/>
</dbReference>
<dbReference type="STRING" id="151894.SAMN04488524_3982"/>
<evidence type="ECO:0000313" key="3">
    <source>
        <dbReference type="Proteomes" id="UP000192756"/>
    </source>
</evidence>
<feature type="signal peptide" evidence="1">
    <location>
        <begin position="1"/>
        <end position="20"/>
    </location>
</feature>
<keyword evidence="3" id="KW-1185">Reference proteome</keyword>